<dbReference type="GO" id="GO:1990904">
    <property type="term" value="C:ribonucleoprotein complex"/>
    <property type="evidence" value="ECO:0007669"/>
    <property type="project" value="UniProtKB-KW"/>
</dbReference>
<dbReference type="InterPro" id="IPR018258">
    <property type="entry name" value="Ribosomal_bL21_CS"/>
</dbReference>
<proteinExistence type="inferred from homology"/>
<dbReference type="SUPFAM" id="SSF141091">
    <property type="entry name" value="L21p-like"/>
    <property type="match status" value="1"/>
</dbReference>
<organism evidence="8 9">
    <name type="scientific">Candidatus Falkowbacteria bacterium RIFOXYD2_FULL_34_120</name>
    <dbReference type="NCBI Taxonomy" id="1798007"/>
    <lineage>
        <taxon>Bacteria</taxon>
        <taxon>Candidatus Falkowiibacteriota</taxon>
    </lineage>
</organism>
<dbReference type="AlphaFoldDB" id="A0A1F5TN60"/>
<evidence type="ECO:0000256" key="2">
    <source>
        <dbReference type="ARBA" id="ARBA00022730"/>
    </source>
</evidence>
<dbReference type="GO" id="GO:0019843">
    <property type="term" value="F:rRNA binding"/>
    <property type="evidence" value="ECO:0007669"/>
    <property type="project" value="UniProtKB-UniRule"/>
</dbReference>
<comment type="subunit">
    <text evidence="6">Part of the 50S ribosomal subunit. Contacts protein L20.</text>
</comment>
<evidence type="ECO:0000256" key="5">
    <source>
        <dbReference type="ARBA" id="ARBA00023274"/>
    </source>
</evidence>
<dbReference type="HAMAP" id="MF_01363">
    <property type="entry name" value="Ribosomal_bL21"/>
    <property type="match status" value="1"/>
</dbReference>
<comment type="caution">
    <text evidence="8">The sequence shown here is derived from an EMBL/GenBank/DDBJ whole genome shotgun (WGS) entry which is preliminary data.</text>
</comment>
<sequence length="105" mass="11734">MADKIAVIKTGGKQYKVKEGQTIKIEKIEGEKDKKIKFETLMTATTDGKEINIGKPSLGAKVEGKIIDQGRNKKVLVVKYKNKTRYLRTKGHRQAFTKVEISGIA</sequence>
<evidence type="ECO:0000256" key="6">
    <source>
        <dbReference type="HAMAP-Rule" id="MF_01363"/>
    </source>
</evidence>
<evidence type="ECO:0000256" key="1">
    <source>
        <dbReference type="ARBA" id="ARBA00008563"/>
    </source>
</evidence>
<evidence type="ECO:0000313" key="9">
    <source>
        <dbReference type="Proteomes" id="UP000177579"/>
    </source>
</evidence>
<comment type="similarity">
    <text evidence="1 6 7">Belongs to the bacterial ribosomal protein bL21 family.</text>
</comment>
<evidence type="ECO:0000313" key="8">
    <source>
        <dbReference type="EMBL" id="OGF40350.1"/>
    </source>
</evidence>
<dbReference type="PROSITE" id="PS01169">
    <property type="entry name" value="RIBOSOMAL_L21"/>
    <property type="match status" value="1"/>
</dbReference>
<dbReference type="InterPro" id="IPR028909">
    <property type="entry name" value="bL21-like"/>
</dbReference>
<dbReference type="PANTHER" id="PTHR21349">
    <property type="entry name" value="50S RIBOSOMAL PROTEIN L21"/>
    <property type="match status" value="1"/>
</dbReference>
<keyword evidence="5 6" id="KW-0687">Ribonucleoprotein</keyword>
<dbReference type="GO" id="GO:0003735">
    <property type="term" value="F:structural constituent of ribosome"/>
    <property type="evidence" value="ECO:0007669"/>
    <property type="project" value="InterPro"/>
</dbReference>
<reference evidence="8 9" key="1">
    <citation type="journal article" date="2016" name="Nat. Commun.">
        <title>Thousands of microbial genomes shed light on interconnected biogeochemical processes in an aquifer system.</title>
        <authorList>
            <person name="Anantharaman K."/>
            <person name="Brown C.T."/>
            <person name="Hug L.A."/>
            <person name="Sharon I."/>
            <person name="Castelle C.J."/>
            <person name="Probst A.J."/>
            <person name="Thomas B.C."/>
            <person name="Singh A."/>
            <person name="Wilkins M.J."/>
            <person name="Karaoz U."/>
            <person name="Brodie E.L."/>
            <person name="Williams K.H."/>
            <person name="Hubbard S.S."/>
            <person name="Banfield J.F."/>
        </authorList>
    </citation>
    <scope>NUCLEOTIDE SEQUENCE [LARGE SCALE GENOMIC DNA]</scope>
</reference>
<dbReference type="GO" id="GO:0005840">
    <property type="term" value="C:ribosome"/>
    <property type="evidence" value="ECO:0007669"/>
    <property type="project" value="UniProtKB-KW"/>
</dbReference>
<dbReference type="Proteomes" id="UP000177579">
    <property type="component" value="Unassembled WGS sequence"/>
</dbReference>
<dbReference type="Pfam" id="PF00829">
    <property type="entry name" value="Ribosomal_L21p"/>
    <property type="match status" value="1"/>
</dbReference>
<accession>A0A1F5TN60</accession>
<evidence type="ECO:0000256" key="4">
    <source>
        <dbReference type="ARBA" id="ARBA00022980"/>
    </source>
</evidence>
<evidence type="ECO:0000256" key="7">
    <source>
        <dbReference type="RuleBase" id="RU000562"/>
    </source>
</evidence>
<dbReference type="GO" id="GO:0006412">
    <property type="term" value="P:translation"/>
    <property type="evidence" value="ECO:0007669"/>
    <property type="project" value="UniProtKB-UniRule"/>
</dbReference>
<keyword evidence="2 6" id="KW-0699">rRNA-binding</keyword>
<name>A0A1F5TN60_9BACT</name>
<evidence type="ECO:0000256" key="3">
    <source>
        <dbReference type="ARBA" id="ARBA00022884"/>
    </source>
</evidence>
<dbReference type="GO" id="GO:0005737">
    <property type="term" value="C:cytoplasm"/>
    <property type="evidence" value="ECO:0007669"/>
    <property type="project" value="UniProtKB-ARBA"/>
</dbReference>
<keyword evidence="3 6" id="KW-0694">RNA-binding</keyword>
<gene>
    <name evidence="6" type="primary">rplU</name>
    <name evidence="8" type="ORF">A2531_00695</name>
</gene>
<dbReference type="NCBIfam" id="TIGR00061">
    <property type="entry name" value="L21"/>
    <property type="match status" value="1"/>
</dbReference>
<dbReference type="InterPro" id="IPR001787">
    <property type="entry name" value="Ribosomal_bL21"/>
</dbReference>
<protein>
    <recommendedName>
        <fullName evidence="6">Large ribosomal subunit protein bL21</fullName>
    </recommendedName>
</protein>
<dbReference type="InterPro" id="IPR036164">
    <property type="entry name" value="bL21-like_sf"/>
</dbReference>
<dbReference type="EMBL" id="MFGO01000031">
    <property type="protein sequence ID" value="OGF40350.1"/>
    <property type="molecule type" value="Genomic_DNA"/>
</dbReference>
<keyword evidence="4 6" id="KW-0689">Ribosomal protein</keyword>
<comment type="function">
    <text evidence="6 7">This protein binds to 23S rRNA in the presence of protein L20.</text>
</comment>
<dbReference type="PANTHER" id="PTHR21349:SF0">
    <property type="entry name" value="LARGE RIBOSOMAL SUBUNIT PROTEIN BL21M"/>
    <property type="match status" value="1"/>
</dbReference>